<gene>
    <name evidence="3" type="ORF">BGZ80_011139</name>
</gene>
<feature type="compositionally biased region" description="Pro residues" evidence="1">
    <location>
        <begin position="570"/>
        <end position="584"/>
    </location>
</feature>
<dbReference type="EMBL" id="JAAAID010000086">
    <property type="protein sequence ID" value="KAG0022790.1"/>
    <property type="molecule type" value="Genomic_DNA"/>
</dbReference>
<dbReference type="Proteomes" id="UP000703661">
    <property type="component" value="Unassembled WGS sequence"/>
</dbReference>
<sequence length="620" mass="65585">MVQLSLPLLDNTDNESGNSSAPNCDPSQSIYDSRYCIKDFLFCSDDNPCPSNIPCIDRVCQCLPNTHSYITLTPPPVRMYTIGCNFDTKRPFDTCRDYEYGVNNQSCLLNYCSSEVSCYAGTCDTTRNVCVNTTTHMKTLPQSTNALISLGDDPFGTNKTGTSPVVIILLAAGGIVALAFIGCIVRTTSSCTKRSVAWVTGKRNPEANAEEEEGDYGTDGKEGHRLGSDGSKMEDIDSISGGSANAFARKPSKFTGHHYMPSPHLHPTNDSVSAFNSPLPSPHISPYSQPNHSQVSNNSLLNPFRQGAGDDNSNVTIELNDRCITPSRSYESLSPAAAAGVAPEGAMMGGSTGARMSSYGADPRMSRSQSTLSRDHNMPYSPAPAPAPGSERPGSGLHKSMSMQQLGSRPAPPPPGHGTLSGPIRMPLPPPNHGNLSGLIRMPSPPPSQGNLSGPIRMPSPPPAMAVTNPLHSRPPTIVMSQADIEGPYLSLDSLIEQASQDSRGGSLEPKSEPLSIPLSGSASARSSLVIQSGAERHPSLTVVAPKQSMLRHSASVPQLFVSPSSPSEQSPPPISRPSSPPISRPSSPLSRPSSPPLRNLPAGFVSSPLANTQSTPQKE</sequence>
<feature type="compositionally biased region" description="Low complexity" evidence="1">
    <location>
        <begin position="585"/>
        <end position="602"/>
    </location>
</feature>
<name>A0A9P6N3Z2_9FUNG</name>
<feature type="region of interest" description="Disordered" evidence="1">
    <location>
        <begin position="263"/>
        <end position="313"/>
    </location>
</feature>
<feature type="transmembrane region" description="Helical" evidence="2">
    <location>
        <begin position="165"/>
        <end position="185"/>
    </location>
</feature>
<reference evidence="3" key="1">
    <citation type="journal article" date="2020" name="Fungal Divers.">
        <title>Resolving the Mortierellaceae phylogeny through synthesis of multi-gene phylogenetics and phylogenomics.</title>
        <authorList>
            <person name="Vandepol N."/>
            <person name="Liber J."/>
            <person name="Desiro A."/>
            <person name="Na H."/>
            <person name="Kennedy M."/>
            <person name="Barry K."/>
            <person name="Grigoriev I.V."/>
            <person name="Miller A.N."/>
            <person name="O'Donnell K."/>
            <person name="Stajich J.E."/>
            <person name="Bonito G."/>
        </authorList>
    </citation>
    <scope>NUCLEOTIDE SEQUENCE</scope>
    <source>
        <strain evidence="3">NRRL 2769</strain>
    </source>
</reference>
<feature type="region of interest" description="Disordered" evidence="1">
    <location>
        <begin position="204"/>
        <end position="231"/>
    </location>
</feature>
<feature type="region of interest" description="Disordered" evidence="1">
    <location>
        <begin position="352"/>
        <end position="429"/>
    </location>
</feature>
<dbReference type="AlphaFoldDB" id="A0A9P6N3Z2"/>
<keyword evidence="2" id="KW-1133">Transmembrane helix</keyword>
<feature type="compositionally biased region" description="Polar residues" evidence="1">
    <location>
        <begin position="609"/>
        <end position="620"/>
    </location>
</feature>
<keyword evidence="4" id="KW-1185">Reference proteome</keyword>
<feature type="compositionally biased region" description="Polar residues" evidence="1">
    <location>
        <begin position="14"/>
        <end position="25"/>
    </location>
</feature>
<organism evidence="3 4">
    <name type="scientific">Entomortierella chlamydospora</name>
    <dbReference type="NCBI Taxonomy" id="101097"/>
    <lineage>
        <taxon>Eukaryota</taxon>
        <taxon>Fungi</taxon>
        <taxon>Fungi incertae sedis</taxon>
        <taxon>Mucoromycota</taxon>
        <taxon>Mortierellomycotina</taxon>
        <taxon>Mortierellomycetes</taxon>
        <taxon>Mortierellales</taxon>
        <taxon>Mortierellaceae</taxon>
        <taxon>Entomortierella</taxon>
    </lineage>
</organism>
<proteinExistence type="predicted"/>
<evidence type="ECO:0000313" key="3">
    <source>
        <dbReference type="EMBL" id="KAG0022790.1"/>
    </source>
</evidence>
<evidence type="ECO:0000256" key="2">
    <source>
        <dbReference type="SAM" id="Phobius"/>
    </source>
</evidence>
<protein>
    <submittedName>
        <fullName evidence="3">Uncharacterized protein</fullName>
    </submittedName>
</protein>
<feature type="compositionally biased region" description="Polar residues" evidence="1">
    <location>
        <begin position="286"/>
        <end position="301"/>
    </location>
</feature>
<feature type="region of interest" description="Disordered" evidence="1">
    <location>
        <begin position="1"/>
        <end position="25"/>
    </location>
</feature>
<feature type="compositionally biased region" description="Basic and acidic residues" evidence="1">
    <location>
        <begin position="218"/>
        <end position="231"/>
    </location>
</feature>
<comment type="caution">
    <text evidence="3">The sequence shown here is derived from an EMBL/GenBank/DDBJ whole genome shotgun (WGS) entry which is preliminary data.</text>
</comment>
<evidence type="ECO:0000256" key="1">
    <source>
        <dbReference type="SAM" id="MobiDB-lite"/>
    </source>
</evidence>
<keyword evidence="2" id="KW-0812">Transmembrane</keyword>
<keyword evidence="2" id="KW-0472">Membrane</keyword>
<feature type="compositionally biased region" description="Polar residues" evidence="1">
    <location>
        <begin position="268"/>
        <end position="278"/>
    </location>
</feature>
<evidence type="ECO:0000313" key="4">
    <source>
        <dbReference type="Proteomes" id="UP000703661"/>
    </source>
</evidence>
<feature type="region of interest" description="Disordered" evidence="1">
    <location>
        <begin position="555"/>
        <end position="620"/>
    </location>
</feature>
<feature type="region of interest" description="Disordered" evidence="1">
    <location>
        <begin position="500"/>
        <end position="521"/>
    </location>
</feature>
<accession>A0A9P6N3Z2</accession>